<comment type="cofactor">
    <cofactor evidence="1">
        <name>FMN</name>
        <dbReference type="ChEBI" id="CHEBI:58210"/>
    </cofactor>
</comment>
<evidence type="ECO:0000256" key="2">
    <source>
        <dbReference type="ARBA" id="ARBA00022630"/>
    </source>
</evidence>
<gene>
    <name evidence="7" type="ORF">PSYICH_LOCUS5915</name>
</gene>
<reference evidence="7" key="1">
    <citation type="submission" date="2022-01" db="EMBL/GenBank/DDBJ databases">
        <authorList>
            <person name="King R."/>
        </authorList>
    </citation>
    <scope>NUCLEOTIDE SEQUENCE</scope>
</reference>
<dbReference type="InterPro" id="IPR044463">
    <property type="entry name" value="DUS2_DSRM"/>
</dbReference>
<dbReference type="SMART" id="SM00358">
    <property type="entry name" value="DSRM"/>
    <property type="match status" value="1"/>
</dbReference>
<dbReference type="PANTHER" id="PTHR45936:SF1">
    <property type="entry name" value="TRNA-DIHYDROURIDINE(20) SYNTHASE [NAD(P)+]-LIKE"/>
    <property type="match status" value="1"/>
</dbReference>
<dbReference type="Proteomes" id="UP001153636">
    <property type="component" value="Chromosome 18"/>
</dbReference>
<dbReference type="InterPro" id="IPR052582">
    <property type="entry name" value="tRNA-DUS-like"/>
</dbReference>
<dbReference type="Pfam" id="PF00035">
    <property type="entry name" value="dsrm"/>
    <property type="match status" value="1"/>
</dbReference>
<dbReference type="CDD" id="cd02801">
    <property type="entry name" value="DUS_like_FMN"/>
    <property type="match status" value="1"/>
</dbReference>
<evidence type="ECO:0000256" key="4">
    <source>
        <dbReference type="ARBA" id="ARBA00022694"/>
    </source>
</evidence>
<keyword evidence="4" id="KW-0819">tRNA processing</keyword>
<evidence type="ECO:0000256" key="1">
    <source>
        <dbReference type="ARBA" id="ARBA00001917"/>
    </source>
</evidence>
<evidence type="ECO:0000259" key="6">
    <source>
        <dbReference type="SMART" id="SM00358"/>
    </source>
</evidence>
<dbReference type="Gene3D" id="3.30.160.20">
    <property type="match status" value="1"/>
</dbReference>
<dbReference type="GO" id="GO:0005737">
    <property type="term" value="C:cytoplasm"/>
    <property type="evidence" value="ECO:0007669"/>
    <property type="project" value="TreeGrafter"/>
</dbReference>
<keyword evidence="2" id="KW-0285">Flavoprotein</keyword>
<evidence type="ECO:0000256" key="3">
    <source>
        <dbReference type="ARBA" id="ARBA00022643"/>
    </source>
</evidence>
<dbReference type="AlphaFoldDB" id="A0A9P0CNZ5"/>
<evidence type="ECO:0000313" key="8">
    <source>
        <dbReference type="Proteomes" id="UP001153636"/>
    </source>
</evidence>
<dbReference type="EMBL" id="OV651830">
    <property type="protein sequence ID" value="CAH1105196.1"/>
    <property type="molecule type" value="Genomic_DNA"/>
</dbReference>
<dbReference type="InterPro" id="IPR013785">
    <property type="entry name" value="Aldolase_TIM"/>
</dbReference>
<dbReference type="Pfam" id="PF01207">
    <property type="entry name" value="Dus"/>
    <property type="match status" value="1"/>
</dbReference>
<dbReference type="InterPro" id="IPR014720">
    <property type="entry name" value="dsRBD_dom"/>
</dbReference>
<evidence type="ECO:0000256" key="5">
    <source>
        <dbReference type="ARBA" id="ARBA00023002"/>
    </source>
</evidence>
<dbReference type="PROSITE" id="PS01136">
    <property type="entry name" value="UPF0034"/>
    <property type="match status" value="1"/>
</dbReference>
<dbReference type="GO" id="GO:0050660">
    <property type="term" value="F:flavin adenine dinucleotide binding"/>
    <property type="evidence" value="ECO:0007669"/>
    <property type="project" value="InterPro"/>
</dbReference>
<organism evidence="7 8">
    <name type="scientific">Psylliodes chrysocephalus</name>
    <dbReference type="NCBI Taxonomy" id="3402493"/>
    <lineage>
        <taxon>Eukaryota</taxon>
        <taxon>Metazoa</taxon>
        <taxon>Ecdysozoa</taxon>
        <taxon>Arthropoda</taxon>
        <taxon>Hexapoda</taxon>
        <taxon>Insecta</taxon>
        <taxon>Pterygota</taxon>
        <taxon>Neoptera</taxon>
        <taxon>Endopterygota</taxon>
        <taxon>Coleoptera</taxon>
        <taxon>Polyphaga</taxon>
        <taxon>Cucujiformia</taxon>
        <taxon>Chrysomeloidea</taxon>
        <taxon>Chrysomelidae</taxon>
        <taxon>Galerucinae</taxon>
        <taxon>Alticini</taxon>
        <taxon>Psylliodes</taxon>
    </lineage>
</organism>
<name>A0A9P0CNZ5_9CUCU</name>
<dbReference type="Gene3D" id="3.20.20.70">
    <property type="entry name" value="Aldolase class I"/>
    <property type="match status" value="1"/>
</dbReference>
<dbReference type="GO" id="GO:0017150">
    <property type="term" value="F:tRNA dihydrouridine synthase activity"/>
    <property type="evidence" value="ECO:0007669"/>
    <property type="project" value="InterPro"/>
</dbReference>
<dbReference type="GO" id="GO:0000049">
    <property type="term" value="F:tRNA binding"/>
    <property type="evidence" value="ECO:0007669"/>
    <property type="project" value="InterPro"/>
</dbReference>
<dbReference type="SUPFAM" id="SSF51395">
    <property type="entry name" value="FMN-linked oxidoreductases"/>
    <property type="match status" value="1"/>
</dbReference>
<keyword evidence="3" id="KW-0288">FMN</keyword>
<protein>
    <recommendedName>
        <fullName evidence="6">DRBM domain-containing protein</fullName>
    </recommendedName>
</protein>
<keyword evidence="5" id="KW-0560">Oxidoreductase</keyword>
<dbReference type="PANTHER" id="PTHR45936">
    <property type="entry name" value="TRNA-DIHYDROURIDINE(20) SYNTHASE [NAD(P)+]-LIKE"/>
    <property type="match status" value="1"/>
</dbReference>
<dbReference type="CDD" id="cd19871">
    <property type="entry name" value="DSRM_DUS2L"/>
    <property type="match status" value="1"/>
</dbReference>
<accession>A0A9P0CNZ5</accession>
<feature type="domain" description="DRBM" evidence="6">
    <location>
        <begin position="380"/>
        <end position="443"/>
    </location>
</feature>
<dbReference type="OrthoDB" id="10262250at2759"/>
<evidence type="ECO:0000313" key="7">
    <source>
        <dbReference type="EMBL" id="CAH1105196.1"/>
    </source>
</evidence>
<dbReference type="GO" id="GO:0010468">
    <property type="term" value="P:regulation of gene expression"/>
    <property type="evidence" value="ECO:0007669"/>
    <property type="project" value="UniProtKB-ARBA"/>
</dbReference>
<dbReference type="InterPro" id="IPR018517">
    <property type="entry name" value="tRNA_hU_synthase_CS"/>
</dbReference>
<dbReference type="SUPFAM" id="SSF54768">
    <property type="entry name" value="dsRNA-binding domain-like"/>
    <property type="match status" value="1"/>
</dbReference>
<proteinExistence type="predicted"/>
<keyword evidence="8" id="KW-1185">Reference proteome</keyword>
<sequence length="458" mass="52343">MKKYSEMSLSFENKFILAPMVRVGTLPMRLLALEYGADIVYSEELIDWKFLKSVRRENDVLGTVDYLDLTDGTVVFRTCPREKGKVVVQLGTSDPERALKVAKLIENDVSGIDINMGCPKEFSLKGGMGAALMSQPEKAKKILLTLVKNINIPVTCKIRVFENIDDTLNLVRELETTGIKAIAVHGRTKAERPQHLNRNETIRKISETLKIPVIANGGSREIENYRDMVKFREQCGCSSVMVARTAQYNCSVFREEGMKSMDNVIIEYLKKCIEYDNSPSNTKYCVQNMLKELQETPRGKRFLECQTLEQICNIWGLSDYCRQKQLEYQSRGNIGRREIMPEFLDPKRKKQKTDLDDENIDVCLNCAFIRVNYAEDPLLPKSRLMAYCGKNKFKTPKYKVFNEDKLFRAVATLEDKKYSSSYWEKNKKFAEQGAALVACVSLGLIDKVELIKDGSILE</sequence>
<dbReference type="InterPro" id="IPR035587">
    <property type="entry name" value="DUS-like_FMN-bd"/>
</dbReference>